<dbReference type="SUPFAM" id="SSF55073">
    <property type="entry name" value="Nucleotide cyclase"/>
    <property type="match status" value="1"/>
</dbReference>
<keyword evidence="6" id="KW-1185">Reference proteome</keyword>
<name>A0A5N1K0Y4_9HYPH</name>
<dbReference type="Pfam" id="PF00990">
    <property type="entry name" value="GGDEF"/>
    <property type="match status" value="1"/>
</dbReference>
<feature type="transmembrane region" description="Helical" evidence="3">
    <location>
        <begin position="144"/>
        <end position="162"/>
    </location>
</feature>
<dbReference type="Proteomes" id="UP000327108">
    <property type="component" value="Unassembled WGS sequence"/>
</dbReference>
<evidence type="ECO:0000256" key="1">
    <source>
        <dbReference type="ARBA" id="ARBA00012528"/>
    </source>
</evidence>
<organism evidence="5 6">
    <name type="scientific">Ochrobactrum quorumnocens</name>
    <dbReference type="NCBI Taxonomy" id="271865"/>
    <lineage>
        <taxon>Bacteria</taxon>
        <taxon>Pseudomonadati</taxon>
        <taxon>Pseudomonadota</taxon>
        <taxon>Alphaproteobacteria</taxon>
        <taxon>Hyphomicrobiales</taxon>
        <taxon>Brucellaceae</taxon>
        <taxon>Brucella/Ochrobactrum group</taxon>
        <taxon>Ochrobactrum</taxon>
    </lineage>
</organism>
<feature type="transmembrane region" description="Helical" evidence="3">
    <location>
        <begin position="6"/>
        <end position="22"/>
    </location>
</feature>
<dbReference type="EMBL" id="VYXQ01000003">
    <property type="protein sequence ID" value="KAA9370057.1"/>
    <property type="molecule type" value="Genomic_DNA"/>
</dbReference>
<keyword evidence="3" id="KW-0812">Transmembrane</keyword>
<evidence type="ECO:0000313" key="6">
    <source>
        <dbReference type="Proteomes" id="UP000327108"/>
    </source>
</evidence>
<sequence length="389" mass="42887">MKFVPPLLIMLFATTMSGVWVLDTRRRHILLFGLGFATFAAGLLLQVLHLLPSLNGAVFAATAFYLLAGLFFCEAVMVRLGKQFSPFTGASISVLTLVVIAYLGQAGIAYKYMAIVSNFGLGALIAVLCIKSRRLAEGNWIERTLHSLLVIFALHFFLRSVLTFNMLDGVQSTQQLINSQYWTLVTISVSFISVLLGLVILVVATADVINELQGERDSDPLTAALNRRGLERSVQRKLNTSACDNRAVIIADIDHFKAINDEFGHSIGDQVLVEFSSLLHSMAEEGTIVGRVGGEEFILIVEGSAQQSEIFANRLCNHVARYSFSMLPNGRKITSSVGVALMREHETIWDTAERADIALLGVKRRGRNRVAVEGFEFRNVSHFDYLLTA</sequence>
<feature type="transmembrane region" description="Helical" evidence="3">
    <location>
        <begin position="57"/>
        <end position="77"/>
    </location>
</feature>
<dbReference type="CDD" id="cd01949">
    <property type="entry name" value="GGDEF"/>
    <property type="match status" value="1"/>
</dbReference>
<comment type="catalytic activity">
    <reaction evidence="2">
        <text>2 GTP = 3',3'-c-di-GMP + 2 diphosphate</text>
        <dbReference type="Rhea" id="RHEA:24898"/>
        <dbReference type="ChEBI" id="CHEBI:33019"/>
        <dbReference type="ChEBI" id="CHEBI:37565"/>
        <dbReference type="ChEBI" id="CHEBI:58805"/>
        <dbReference type="EC" id="2.7.7.65"/>
    </reaction>
</comment>
<reference evidence="5 6" key="1">
    <citation type="submission" date="2019-09" db="EMBL/GenBank/DDBJ databases">
        <title>Biological control of the noxious weed angled onion (Allium triquetrum) thwarted by endophytic bacteria in Victoria, Australia.</title>
        <authorList>
            <person name="Tehranchian P."/>
            <person name="Adair R.J."/>
            <person name="Van T.H."/>
            <person name="Morrison P.D."/>
            <person name="Williams H."/>
            <person name="Lawrie A.C."/>
        </authorList>
    </citation>
    <scope>NUCLEOTIDE SEQUENCE [LARGE SCALE GENOMIC DNA]</scope>
    <source>
        <strain evidence="5 6">RPTAtOch1</strain>
    </source>
</reference>
<dbReference type="InterPro" id="IPR050469">
    <property type="entry name" value="Diguanylate_Cyclase"/>
</dbReference>
<dbReference type="EC" id="2.7.7.65" evidence="1"/>
<dbReference type="NCBIfam" id="TIGR00254">
    <property type="entry name" value="GGDEF"/>
    <property type="match status" value="1"/>
</dbReference>
<evidence type="ECO:0000256" key="2">
    <source>
        <dbReference type="ARBA" id="ARBA00034247"/>
    </source>
</evidence>
<dbReference type="PANTHER" id="PTHR45138:SF9">
    <property type="entry name" value="DIGUANYLATE CYCLASE DGCM-RELATED"/>
    <property type="match status" value="1"/>
</dbReference>
<dbReference type="PANTHER" id="PTHR45138">
    <property type="entry name" value="REGULATORY COMPONENTS OF SENSORY TRANSDUCTION SYSTEM"/>
    <property type="match status" value="1"/>
</dbReference>
<dbReference type="Gene3D" id="3.30.70.270">
    <property type="match status" value="1"/>
</dbReference>
<accession>A0A5N1K0Y4</accession>
<proteinExistence type="predicted"/>
<evidence type="ECO:0000259" key="4">
    <source>
        <dbReference type="PROSITE" id="PS50887"/>
    </source>
</evidence>
<dbReference type="InterPro" id="IPR029787">
    <property type="entry name" value="Nucleotide_cyclase"/>
</dbReference>
<dbReference type="AlphaFoldDB" id="A0A5N1K0Y4"/>
<dbReference type="RefSeq" id="WP_151091558.1">
    <property type="nucleotide sequence ID" value="NZ_JBLZNM010000002.1"/>
</dbReference>
<dbReference type="SMART" id="SM00267">
    <property type="entry name" value="GGDEF"/>
    <property type="match status" value="1"/>
</dbReference>
<gene>
    <name evidence="5" type="ORF">F3W84_04040</name>
</gene>
<keyword evidence="3" id="KW-0472">Membrane</keyword>
<feature type="transmembrane region" description="Helical" evidence="3">
    <location>
        <begin position="109"/>
        <end position="132"/>
    </location>
</feature>
<feature type="domain" description="GGDEF" evidence="4">
    <location>
        <begin position="244"/>
        <end position="375"/>
    </location>
</feature>
<feature type="transmembrane region" description="Helical" evidence="3">
    <location>
        <begin position="84"/>
        <end position="103"/>
    </location>
</feature>
<dbReference type="InterPro" id="IPR000160">
    <property type="entry name" value="GGDEF_dom"/>
</dbReference>
<dbReference type="GO" id="GO:0052621">
    <property type="term" value="F:diguanylate cyclase activity"/>
    <property type="evidence" value="ECO:0007669"/>
    <property type="project" value="UniProtKB-EC"/>
</dbReference>
<evidence type="ECO:0000256" key="3">
    <source>
        <dbReference type="SAM" id="Phobius"/>
    </source>
</evidence>
<feature type="transmembrane region" description="Helical" evidence="3">
    <location>
        <begin position="182"/>
        <end position="206"/>
    </location>
</feature>
<keyword evidence="3" id="KW-1133">Transmembrane helix</keyword>
<feature type="transmembrane region" description="Helical" evidence="3">
    <location>
        <begin position="29"/>
        <end position="51"/>
    </location>
</feature>
<dbReference type="PROSITE" id="PS50887">
    <property type="entry name" value="GGDEF"/>
    <property type="match status" value="1"/>
</dbReference>
<evidence type="ECO:0000313" key="5">
    <source>
        <dbReference type="EMBL" id="KAA9370057.1"/>
    </source>
</evidence>
<comment type="caution">
    <text evidence="5">The sequence shown here is derived from an EMBL/GenBank/DDBJ whole genome shotgun (WGS) entry which is preliminary data.</text>
</comment>
<protein>
    <recommendedName>
        <fullName evidence="1">diguanylate cyclase</fullName>
        <ecNumber evidence="1">2.7.7.65</ecNumber>
    </recommendedName>
</protein>
<dbReference type="InterPro" id="IPR043128">
    <property type="entry name" value="Rev_trsase/Diguanyl_cyclase"/>
</dbReference>